<dbReference type="AlphaFoldDB" id="A0A1D8N9R1"/>
<dbReference type="Proteomes" id="UP000182444">
    <property type="component" value="Chromosome 1C"/>
</dbReference>
<gene>
    <name evidence="1" type="ORF">YALI1_C06724g</name>
</gene>
<name>A0A1D8N9R1_YARLL</name>
<dbReference type="RefSeq" id="XP_065950218.2">
    <property type="nucleotide sequence ID" value="XM_066094146.2"/>
</dbReference>
<organism evidence="1 2">
    <name type="scientific">Yarrowia lipolytica</name>
    <name type="common">Candida lipolytica</name>
    <dbReference type="NCBI Taxonomy" id="4952"/>
    <lineage>
        <taxon>Eukaryota</taxon>
        <taxon>Fungi</taxon>
        <taxon>Dikarya</taxon>
        <taxon>Ascomycota</taxon>
        <taxon>Saccharomycotina</taxon>
        <taxon>Dipodascomycetes</taxon>
        <taxon>Dipodascales</taxon>
        <taxon>Dipodascales incertae sedis</taxon>
        <taxon>Yarrowia</taxon>
    </lineage>
</organism>
<reference evidence="1 2" key="1">
    <citation type="journal article" date="2016" name="PLoS ONE">
        <title>Sequence Assembly of Yarrowia lipolytica Strain W29/CLIB89 Shows Transposable Element Diversity.</title>
        <authorList>
            <person name="Magnan C."/>
            <person name="Yu J."/>
            <person name="Chang I."/>
            <person name="Jahn E."/>
            <person name="Kanomata Y."/>
            <person name="Wu J."/>
            <person name="Zeller M."/>
            <person name="Oakes M."/>
            <person name="Baldi P."/>
            <person name="Sandmeyer S."/>
        </authorList>
    </citation>
    <scope>NUCLEOTIDE SEQUENCE [LARGE SCALE GENOMIC DNA]</scope>
    <source>
        <strain evidence="2">CLIB89(W29)</strain>
    </source>
</reference>
<dbReference type="KEGG" id="yli:90949562"/>
<dbReference type="EMBL" id="CP017555">
    <property type="protein sequence ID" value="AOW02366.1"/>
    <property type="molecule type" value="Genomic_DNA"/>
</dbReference>
<dbReference type="VEuPathDB" id="FungiDB:YALI1_C06724g"/>
<sequence>MWAKNISFSVKEASRNGFKEAEALTVNSSDAQQKVLNDILLASNTLRQKVEETHVVLSQATPRISGSLEKTVGGMKKPDEQTHIAADRHEGGSDDIRGTRRHTEGLANVFRGQKNTSNGSANASDRLADLNEPLTEARQWLIFNNNGVVLGMDEDPAPLNTRLIQLVLDILIQLRCANSFPILATSNTKATQRHNT</sequence>
<evidence type="ECO:0000313" key="1">
    <source>
        <dbReference type="EMBL" id="AOW02366.1"/>
    </source>
</evidence>
<protein>
    <submittedName>
        <fullName evidence="1">Uncharacterized protein</fullName>
    </submittedName>
</protein>
<dbReference type="GeneID" id="90949562"/>
<proteinExistence type="predicted"/>
<evidence type="ECO:0000313" key="2">
    <source>
        <dbReference type="Proteomes" id="UP000182444"/>
    </source>
</evidence>
<accession>A0A1D8N9R1</accession>